<protein>
    <submittedName>
        <fullName evidence="1">Uncharacterized protein</fullName>
    </submittedName>
</protein>
<reference evidence="1" key="1">
    <citation type="submission" date="2020-06" db="EMBL/GenBank/DDBJ databases">
        <title>Whole Genome Sequence of Bradyrhizobium sp. Strain 1S1.</title>
        <authorList>
            <person name="Bromfield E.S.P."/>
            <person name="Cloutier S."/>
        </authorList>
    </citation>
    <scope>NUCLEOTIDE SEQUENCE [LARGE SCALE GENOMIC DNA]</scope>
    <source>
        <strain evidence="1">1S1</strain>
    </source>
</reference>
<evidence type="ECO:0000313" key="1">
    <source>
        <dbReference type="EMBL" id="NVI44976.1"/>
    </source>
</evidence>
<gene>
    <name evidence="1" type="ORF">HAP48_018865</name>
</gene>
<accession>A0A973W005</accession>
<dbReference type="AlphaFoldDB" id="A0A973W005"/>
<proteinExistence type="predicted"/>
<name>A0A973W005_9BRAD</name>
<sequence length="68" mass="7525">MTARGFSHPNLGKAVEIKQQGKRVALIFVCTTEERAGDQVEDLLQQLQDGALNLTLMGKPTGIKEWNE</sequence>
<dbReference type="RefSeq" id="WP_166204397.1">
    <property type="nucleotide sequence ID" value="NZ_CP088285.1"/>
</dbReference>
<dbReference type="EMBL" id="JAAOLE020000001">
    <property type="protein sequence ID" value="NVI44976.1"/>
    <property type="molecule type" value="Genomic_DNA"/>
</dbReference>
<organism evidence="1">
    <name type="scientific">Bradyrhizobium septentrionale</name>
    <dbReference type="NCBI Taxonomy" id="1404411"/>
    <lineage>
        <taxon>Bacteria</taxon>
        <taxon>Pseudomonadati</taxon>
        <taxon>Pseudomonadota</taxon>
        <taxon>Alphaproteobacteria</taxon>
        <taxon>Hyphomicrobiales</taxon>
        <taxon>Nitrobacteraceae</taxon>
        <taxon>Bradyrhizobium</taxon>
    </lineage>
</organism>
<comment type="caution">
    <text evidence="1">The sequence shown here is derived from an EMBL/GenBank/DDBJ whole genome shotgun (WGS) entry which is preliminary data.</text>
</comment>